<dbReference type="Proteomes" id="UP000663914">
    <property type="component" value="Chromosome"/>
</dbReference>
<evidence type="ECO:0000313" key="1">
    <source>
        <dbReference type="EMBL" id="QTH14412.1"/>
    </source>
</evidence>
<dbReference type="InterPro" id="IPR023974">
    <property type="entry name" value="HxsD"/>
</dbReference>
<protein>
    <submittedName>
        <fullName evidence="1">His-Xaa-Ser system protein HxsD</fullName>
    </submittedName>
</protein>
<organism evidence="1 2">
    <name type="scientific">Pseudomonas corrugata</name>
    <dbReference type="NCBI Taxonomy" id="47879"/>
    <lineage>
        <taxon>Bacteria</taxon>
        <taxon>Pseudomonadati</taxon>
        <taxon>Pseudomonadota</taxon>
        <taxon>Gammaproteobacteria</taxon>
        <taxon>Pseudomonadales</taxon>
        <taxon>Pseudomonadaceae</taxon>
        <taxon>Pseudomonas</taxon>
    </lineage>
</organism>
<dbReference type="RefSeq" id="WP_208555113.1">
    <property type="nucleotide sequence ID" value="NZ_CP072011.1"/>
</dbReference>
<accession>A0A8B6UR85</accession>
<evidence type="ECO:0000313" key="2">
    <source>
        <dbReference type="Proteomes" id="UP000663914"/>
    </source>
</evidence>
<dbReference type="EMBL" id="CP072011">
    <property type="protein sequence ID" value="QTH14412.1"/>
    <property type="molecule type" value="Genomic_DNA"/>
</dbReference>
<gene>
    <name evidence="1" type="primary">hxsD</name>
    <name evidence="1" type="ORF">C4C32_00410</name>
</gene>
<name>A0A8B6UR85_9PSED</name>
<sequence length="101" mass="11204">MAGLAELAFDSQLYGAEAIQKAAYRAMHAFTLDLKVDGDNILCTLIGNITTEPNTFERAVEEFRKDVLDYQLRAQLQAETAPIRNLIIGLAFSNARLNLSE</sequence>
<reference evidence="1" key="2">
    <citation type="submission" date="2021-03" db="EMBL/GenBank/DDBJ databases">
        <authorList>
            <person name="Valentovich L.N."/>
            <person name="Akhremchuk A.E."/>
            <person name="Miamin V.E."/>
        </authorList>
    </citation>
    <scope>NUCLEOTIDE SEQUENCE</scope>
    <source>
        <strain evidence="1">3prime</strain>
    </source>
</reference>
<dbReference type="AlphaFoldDB" id="A0A8B6UR85"/>
<proteinExistence type="predicted"/>
<reference evidence="1" key="1">
    <citation type="book" date="2019" name="MICROBIAL BIOTECHNOLOGY" publisher="Unknown Publisher">
        <title>Optimization of recombineering for directed mutagenesis of bacteria Pseudomonas corrugata 3'.</title>
        <authorList>
            <person name="Buinitskaja S.V."/>
            <person name="Pilipenok N."/>
            <person name="Valentovich L.N."/>
        </authorList>
    </citation>
    <scope>NUCLEOTIDE SEQUENCE</scope>
    <source>
        <strain evidence="1">3prime</strain>
    </source>
</reference>
<dbReference type="NCBIfam" id="TIGR03976">
    <property type="entry name" value="chp_LLNDYxLRE"/>
    <property type="match status" value="1"/>
</dbReference>